<sequence>MSFYGIKNTTMLQYDYKTIYIALSFLYMKMKNWKGCAAYVNVNPLD</sequence>
<gene>
    <name evidence="1" type="ORF">BMWSH_4214</name>
</gene>
<evidence type="ECO:0000313" key="2">
    <source>
        <dbReference type="Proteomes" id="UP000001283"/>
    </source>
</evidence>
<name>A0A8D3X2F1_PRIMW</name>
<proteinExistence type="predicted"/>
<accession>A0A8D3X2F1</accession>
<protein>
    <submittedName>
        <fullName evidence="1">Uncharacterized protein</fullName>
    </submittedName>
</protein>
<reference evidence="1 2" key="1">
    <citation type="journal article" date="2011" name="J. Bacteriol.">
        <title>Complete genome sequence of the industrial strain Bacillus megaterium WSH-002.</title>
        <authorList>
            <person name="Liu L."/>
            <person name="Li Y."/>
            <person name="Zhang J."/>
            <person name="Zou W."/>
            <person name="Zhou Z."/>
            <person name="Liu J."/>
            <person name="Li X."/>
            <person name="Wang L."/>
            <person name="Chen J."/>
        </authorList>
    </citation>
    <scope>NUCLEOTIDE SEQUENCE [LARGE SCALE GENOMIC DNA]</scope>
    <source>
        <strain evidence="1 2">WSH-002</strain>
    </source>
</reference>
<organism evidence="1 2">
    <name type="scientific">Priestia megaterium (strain WSH-002)</name>
    <name type="common">Bacillus megaterium</name>
    <dbReference type="NCBI Taxonomy" id="1006007"/>
    <lineage>
        <taxon>Bacteria</taxon>
        <taxon>Bacillati</taxon>
        <taxon>Bacillota</taxon>
        <taxon>Bacilli</taxon>
        <taxon>Bacillales</taxon>
        <taxon>Bacillaceae</taxon>
        <taxon>Priestia</taxon>
    </lineage>
</organism>
<evidence type="ECO:0000313" key="1">
    <source>
        <dbReference type="EMBL" id="AEN91093.1"/>
    </source>
</evidence>
<dbReference type="KEGG" id="bmh:BMWSH_4214"/>
<dbReference type="EMBL" id="CP003017">
    <property type="protein sequence ID" value="AEN91093.1"/>
    <property type="molecule type" value="Genomic_DNA"/>
</dbReference>
<dbReference type="Proteomes" id="UP000001283">
    <property type="component" value="Chromosome"/>
</dbReference>
<dbReference type="AlphaFoldDB" id="A0A8D3X2F1"/>